<keyword evidence="1" id="KW-0732">Signal</keyword>
<dbReference type="InterPro" id="IPR012674">
    <property type="entry name" value="Calycin"/>
</dbReference>
<dbReference type="EMBL" id="JO842683">
    <property type="protein sequence ID" value="AEO34300.1"/>
    <property type="molecule type" value="mRNA"/>
</dbReference>
<protein>
    <recommendedName>
        <fullName evidence="3">Lipocalin/cytosolic fatty-acid binding domain-containing protein</fullName>
    </recommendedName>
</protein>
<evidence type="ECO:0008006" key="3">
    <source>
        <dbReference type="Google" id="ProtNLM"/>
    </source>
</evidence>
<feature type="signal peptide" evidence="1">
    <location>
        <begin position="1"/>
        <end position="24"/>
    </location>
</feature>
<organism evidence="2">
    <name type="scientific">Amblyomma maculatum</name>
    <name type="common">Gulf Coast tick</name>
    <dbReference type="NCBI Taxonomy" id="34609"/>
    <lineage>
        <taxon>Eukaryota</taxon>
        <taxon>Metazoa</taxon>
        <taxon>Ecdysozoa</taxon>
        <taxon>Arthropoda</taxon>
        <taxon>Chelicerata</taxon>
        <taxon>Arachnida</taxon>
        <taxon>Acari</taxon>
        <taxon>Parasitiformes</taxon>
        <taxon>Ixodida</taxon>
        <taxon>Ixodoidea</taxon>
        <taxon>Ixodidae</taxon>
        <taxon>Amblyomminae</taxon>
        <taxon>Amblyomma</taxon>
    </lineage>
</organism>
<evidence type="ECO:0000256" key="1">
    <source>
        <dbReference type="SAM" id="SignalP"/>
    </source>
</evidence>
<proteinExistence type="evidence at transcript level"/>
<feature type="chain" id="PRO_5003447101" description="Lipocalin/cytosolic fatty-acid binding domain-containing protein" evidence="1">
    <location>
        <begin position="25"/>
        <end position="209"/>
    </location>
</feature>
<sequence>MKRLCVFWTYHSTAICFYIGAGLGASLTDNGDNLNITKVLETNETLWVYWETTKHFYDVCTDTDCIQPKDTCDRNIKTGFSDKYYNYTRAMIEEGSQYGTAYSGKFVEPYNIQYPPKSMVVTTIYGSPDPHLYTLEYTDDLTFNCSVFYIYSLNNRISKFELETCEMLITDSAVDYGPSESCMTYFQRRCNGTKIYQPYKADCKKHINK</sequence>
<reference evidence="2" key="1">
    <citation type="journal article" date="2011" name="PLoS ONE">
        <title>A deep insight into the sialotranscriptome of the gulf coast tick, Amblyomma maculatum.</title>
        <authorList>
            <person name="Karim S."/>
            <person name="Singh P."/>
            <person name="Ribeiro J.M."/>
        </authorList>
    </citation>
    <scope>NUCLEOTIDE SEQUENCE</scope>
    <source>
        <tissue evidence="2">Salivary gland</tissue>
    </source>
</reference>
<dbReference type="Gene3D" id="2.40.128.20">
    <property type="match status" value="1"/>
</dbReference>
<dbReference type="SUPFAM" id="SSF50814">
    <property type="entry name" value="Lipocalins"/>
    <property type="match status" value="1"/>
</dbReference>
<name>G3MLD2_AMBMU</name>
<evidence type="ECO:0000313" key="2">
    <source>
        <dbReference type="EMBL" id="AEO34300.1"/>
    </source>
</evidence>
<dbReference type="AlphaFoldDB" id="G3MLD2"/>
<accession>G3MLD2</accession>